<evidence type="ECO:0000313" key="2">
    <source>
        <dbReference type="Proteomes" id="UP001346869"/>
    </source>
</evidence>
<reference evidence="1 2" key="1">
    <citation type="journal article" date="2023" name="Genes (Basel)">
        <title>Chromosome-Level Genome Assembly and Circadian Gene Repertoire of the Patagonia Blennie Eleginops maclovinus-The Closest Ancestral Proxy of Antarctic Cryonotothenioids.</title>
        <authorList>
            <person name="Cheng C.C."/>
            <person name="Rivera-Colon A.G."/>
            <person name="Minhas B.F."/>
            <person name="Wilson L."/>
            <person name="Rayamajhi N."/>
            <person name="Vargas-Chacoff L."/>
            <person name="Catchen J.M."/>
        </authorList>
    </citation>
    <scope>NUCLEOTIDE SEQUENCE [LARGE SCALE GENOMIC DNA]</scope>
    <source>
        <strain evidence="1">JMC-PN-2008</strain>
    </source>
</reference>
<proteinExistence type="predicted"/>
<evidence type="ECO:0000313" key="1">
    <source>
        <dbReference type="EMBL" id="KAK5868307.1"/>
    </source>
</evidence>
<protein>
    <submittedName>
        <fullName evidence="1">Uncharacterized protein</fullName>
    </submittedName>
</protein>
<gene>
    <name evidence="1" type="ORF">PBY51_009334</name>
</gene>
<dbReference type="Proteomes" id="UP001346869">
    <property type="component" value="Unassembled WGS sequence"/>
</dbReference>
<accession>A0AAN7XYE0</accession>
<dbReference type="EMBL" id="JAUZQC010000007">
    <property type="protein sequence ID" value="KAK5868307.1"/>
    <property type="molecule type" value="Genomic_DNA"/>
</dbReference>
<dbReference type="AlphaFoldDB" id="A0AAN7XYE0"/>
<organism evidence="1 2">
    <name type="scientific">Eleginops maclovinus</name>
    <name type="common">Patagonian blennie</name>
    <name type="synonym">Eleginus maclovinus</name>
    <dbReference type="NCBI Taxonomy" id="56733"/>
    <lineage>
        <taxon>Eukaryota</taxon>
        <taxon>Metazoa</taxon>
        <taxon>Chordata</taxon>
        <taxon>Craniata</taxon>
        <taxon>Vertebrata</taxon>
        <taxon>Euteleostomi</taxon>
        <taxon>Actinopterygii</taxon>
        <taxon>Neopterygii</taxon>
        <taxon>Teleostei</taxon>
        <taxon>Neoteleostei</taxon>
        <taxon>Acanthomorphata</taxon>
        <taxon>Eupercaria</taxon>
        <taxon>Perciformes</taxon>
        <taxon>Notothenioidei</taxon>
        <taxon>Eleginopidae</taxon>
        <taxon>Eleginops</taxon>
    </lineage>
</organism>
<comment type="caution">
    <text evidence="1">The sequence shown here is derived from an EMBL/GenBank/DDBJ whole genome shotgun (WGS) entry which is preliminary data.</text>
</comment>
<sequence>MHAHCPYIHALACVVQLITFGSMRDSCACTRHSAEKRAGQAVLLLLLLIPRAVHHSPHSSHREAVWDSFSAQTGMRIWT</sequence>
<reference evidence="1 2" key="2">
    <citation type="journal article" date="2023" name="Mol. Biol. Evol.">
        <title>Genomics of Secondarily Temperate Adaptation in the Only Non-Antarctic Icefish.</title>
        <authorList>
            <person name="Rivera-Colon A.G."/>
            <person name="Rayamajhi N."/>
            <person name="Minhas B.F."/>
            <person name="Madrigal G."/>
            <person name="Bilyk K.T."/>
            <person name="Yoon V."/>
            <person name="Hune M."/>
            <person name="Gregory S."/>
            <person name="Cheng C.H.C."/>
            <person name="Catchen J.M."/>
        </authorList>
    </citation>
    <scope>NUCLEOTIDE SEQUENCE [LARGE SCALE GENOMIC DNA]</scope>
    <source>
        <strain evidence="1">JMC-PN-2008</strain>
    </source>
</reference>
<keyword evidence="2" id="KW-1185">Reference proteome</keyword>
<name>A0AAN7XYE0_ELEMC</name>